<feature type="chain" id="PRO_5020578602" evidence="2">
    <location>
        <begin position="20"/>
        <end position="266"/>
    </location>
</feature>
<keyword evidence="2" id="KW-0732">Signal</keyword>
<sequence length="266" mass="29120">MKRLLLFLASLTILHTGFAQDKDADGFTPLFNGQDLSGWDGDPKLWKAEDGLITGICTGPDSPVNNTFLIWRGGQVKDFELRATVRVIGDNNSGIQYRSRPLPEAGPWGITGYQIDIHPAIEHTGMTYEEKGRGIFGLNGKNVVMSPDGVRWLVAEHDPIKADVSKWNEYTIIARGNHLIHQINGQTTSEFTDHNEKARSLEGLLAIQLHRGNANTVQIKDLRIKTLSPTPTLVFDQASIPAGAQKIDRPGTKNPQGTGPAAPAKK</sequence>
<feature type="signal peptide" evidence="2">
    <location>
        <begin position="1"/>
        <end position="19"/>
    </location>
</feature>
<accession>A0A4R7S1R1</accession>
<proteinExistence type="predicted"/>
<dbReference type="EMBL" id="SOCA01000003">
    <property type="protein sequence ID" value="TDU70927.1"/>
    <property type="molecule type" value="Genomic_DNA"/>
</dbReference>
<dbReference type="Pfam" id="PF06439">
    <property type="entry name" value="3keto-disac_hyd"/>
    <property type="match status" value="1"/>
</dbReference>
<dbReference type="InterPro" id="IPR010496">
    <property type="entry name" value="AL/BT2_dom"/>
</dbReference>
<evidence type="ECO:0000259" key="3">
    <source>
        <dbReference type="Pfam" id="PF06439"/>
    </source>
</evidence>
<reference evidence="4 5" key="1">
    <citation type="submission" date="2019-03" db="EMBL/GenBank/DDBJ databases">
        <title>Genomic Encyclopedia of Archaeal and Bacterial Type Strains, Phase II (KMG-II): from individual species to whole genera.</title>
        <authorList>
            <person name="Goeker M."/>
        </authorList>
    </citation>
    <scope>NUCLEOTIDE SEQUENCE [LARGE SCALE GENOMIC DNA]</scope>
    <source>
        <strain evidence="4 5">ATCC 25309</strain>
    </source>
</reference>
<evidence type="ECO:0000256" key="1">
    <source>
        <dbReference type="SAM" id="MobiDB-lite"/>
    </source>
</evidence>
<dbReference type="Gene3D" id="2.60.120.560">
    <property type="entry name" value="Exo-inulinase, domain 1"/>
    <property type="match status" value="1"/>
</dbReference>
<feature type="domain" description="3-keto-alpha-glucoside-1,2-lyase/3-keto-2-hydroxy-glucal hydratase" evidence="3">
    <location>
        <begin position="26"/>
        <end position="225"/>
    </location>
</feature>
<dbReference type="Proteomes" id="UP000295662">
    <property type="component" value="Unassembled WGS sequence"/>
</dbReference>
<evidence type="ECO:0000313" key="4">
    <source>
        <dbReference type="EMBL" id="TDU70927.1"/>
    </source>
</evidence>
<evidence type="ECO:0000256" key="2">
    <source>
        <dbReference type="SAM" id="SignalP"/>
    </source>
</evidence>
<comment type="caution">
    <text evidence="4">The sequence shown here is derived from an EMBL/GenBank/DDBJ whole genome shotgun (WGS) entry which is preliminary data.</text>
</comment>
<protein>
    <submittedName>
        <fullName evidence="4">Uncharacterized protein DUF1080</fullName>
    </submittedName>
</protein>
<keyword evidence="5" id="KW-1185">Reference proteome</keyword>
<dbReference type="AlphaFoldDB" id="A0A4R7S1R1"/>
<gene>
    <name evidence="4" type="ORF">EI77_02045</name>
</gene>
<feature type="region of interest" description="Disordered" evidence="1">
    <location>
        <begin position="241"/>
        <end position="266"/>
    </location>
</feature>
<dbReference type="RefSeq" id="WP_166647166.1">
    <property type="nucleotide sequence ID" value="NZ_SOCA01000003.1"/>
</dbReference>
<dbReference type="GO" id="GO:0016787">
    <property type="term" value="F:hydrolase activity"/>
    <property type="evidence" value="ECO:0007669"/>
    <property type="project" value="InterPro"/>
</dbReference>
<name>A0A4R7S1R1_9BACT</name>
<organism evidence="4 5">
    <name type="scientific">Prosthecobacter fusiformis</name>
    <dbReference type="NCBI Taxonomy" id="48464"/>
    <lineage>
        <taxon>Bacteria</taxon>
        <taxon>Pseudomonadati</taxon>
        <taxon>Verrucomicrobiota</taxon>
        <taxon>Verrucomicrobiia</taxon>
        <taxon>Verrucomicrobiales</taxon>
        <taxon>Verrucomicrobiaceae</taxon>
        <taxon>Prosthecobacter</taxon>
    </lineage>
</organism>
<evidence type="ECO:0000313" key="5">
    <source>
        <dbReference type="Proteomes" id="UP000295662"/>
    </source>
</evidence>